<evidence type="ECO:0000313" key="4">
    <source>
        <dbReference type="Proteomes" id="UP000092627"/>
    </source>
</evidence>
<dbReference type="Proteomes" id="UP000092627">
    <property type="component" value="Unassembled WGS sequence"/>
</dbReference>
<reference evidence="3 4" key="1">
    <citation type="submission" date="2016-06" db="EMBL/GenBank/DDBJ databases">
        <authorList>
            <person name="Kjaerup R.B."/>
            <person name="Dalgaard T.S."/>
            <person name="Juul-Madsen H.R."/>
        </authorList>
    </citation>
    <scope>NUCLEOTIDE SEQUENCE [LARGE SCALE GENOMIC DNA]</scope>
    <source>
        <strain evidence="3 4">CECT 5080</strain>
    </source>
</reference>
<dbReference type="RefSeq" id="WP_067207330.1">
    <property type="nucleotide sequence ID" value="NZ_FLOC01000003.1"/>
</dbReference>
<organism evidence="3 4">
    <name type="scientific">Marinomonas aquimarina</name>
    <dbReference type="NCBI Taxonomy" id="295068"/>
    <lineage>
        <taxon>Bacteria</taxon>
        <taxon>Pseudomonadati</taxon>
        <taxon>Pseudomonadota</taxon>
        <taxon>Gammaproteobacteria</taxon>
        <taxon>Oceanospirillales</taxon>
        <taxon>Oceanospirillaceae</taxon>
        <taxon>Marinomonas</taxon>
    </lineage>
</organism>
<keyword evidence="2" id="KW-0472">Membrane</keyword>
<sequence length="147" mass="15879">MELEVFDIIVFVTGIIAGFVGALIFRAMSKKSSNDKHSSGAAIEAMQHEMERRQVLADDHFLQLYAHLAAAEKKLADARKAVLDGAATLATVELEKPEVNSANGTDSEETTAPPRDYAAKSGNDEGTLSENYGLHRKAAEEPSRAAY</sequence>
<dbReference type="STRING" id="295068.MAQ5080_00787"/>
<dbReference type="AlphaFoldDB" id="A0A1A8T7W2"/>
<feature type="region of interest" description="Disordered" evidence="1">
    <location>
        <begin position="94"/>
        <end position="147"/>
    </location>
</feature>
<dbReference type="OrthoDB" id="6106639at2"/>
<evidence type="ECO:0000256" key="1">
    <source>
        <dbReference type="SAM" id="MobiDB-lite"/>
    </source>
</evidence>
<evidence type="ECO:0008006" key="5">
    <source>
        <dbReference type="Google" id="ProtNLM"/>
    </source>
</evidence>
<evidence type="ECO:0000313" key="3">
    <source>
        <dbReference type="EMBL" id="SBS27325.1"/>
    </source>
</evidence>
<evidence type="ECO:0000256" key="2">
    <source>
        <dbReference type="SAM" id="Phobius"/>
    </source>
</evidence>
<keyword evidence="2" id="KW-1133">Transmembrane helix</keyword>
<keyword evidence="4" id="KW-1185">Reference proteome</keyword>
<proteinExistence type="predicted"/>
<keyword evidence="2" id="KW-0812">Transmembrane</keyword>
<accession>A0A1A8T7W2</accession>
<protein>
    <recommendedName>
        <fullName evidence="5">Inner membrane protein YhcB</fullName>
    </recommendedName>
</protein>
<dbReference type="EMBL" id="FLOC01000003">
    <property type="protein sequence ID" value="SBS27325.1"/>
    <property type="molecule type" value="Genomic_DNA"/>
</dbReference>
<feature type="compositionally biased region" description="Basic and acidic residues" evidence="1">
    <location>
        <begin position="137"/>
        <end position="147"/>
    </location>
</feature>
<name>A0A1A8T7W2_9GAMM</name>
<feature type="transmembrane region" description="Helical" evidence="2">
    <location>
        <begin position="6"/>
        <end position="25"/>
    </location>
</feature>
<gene>
    <name evidence="3" type="ORF">MAQ5080_00787</name>
</gene>